<keyword evidence="3" id="KW-1185">Reference proteome</keyword>
<evidence type="ECO:0000313" key="2">
    <source>
        <dbReference type="EMBL" id="NEN04905.1"/>
    </source>
</evidence>
<dbReference type="PANTHER" id="PTHR38011">
    <property type="entry name" value="DIHYDROFOLATE REDUCTASE FAMILY PROTEIN (AFU_ORTHOLOGUE AFUA_8G06820)"/>
    <property type="match status" value="1"/>
</dbReference>
<dbReference type="RefSeq" id="WP_163287988.1">
    <property type="nucleotide sequence ID" value="NZ_JAAGWY010000001.1"/>
</dbReference>
<dbReference type="Proteomes" id="UP000474967">
    <property type="component" value="Unassembled WGS sequence"/>
</dbReference>
<dbReference type="PANTHER" id="PTHR38011:SF12">
    <property type="entry name" value="BIFUNCTIONAL DEAMINASE-REDUCTASE DOMAIN PROTEIN"/>
    <property type="match status" value="1"/>
</dbReference>
<name>A0A6L9XUG2_9MICO</name>
<comment type="caution">
    <text evidence="2">The sequence shown here is derived from an EMBL/GenBank/DDBJ whole genome shotgun (WGS) entry which is preliminary data.</text>
</comment>
<dbReference type="InterPro" id="IPR050765">
    <property type="entry name" value="Riboflavin_Biosynth_HTPR"/>
</dbReference>
<gene>
    <name evidence="2" type="ORF">G3T36_03380</name>
</gene>
<dbReference type="EMBL" id="JAAGWY010000001">
    <property type="protein sequence ID" value="NEN04905.1"/>
    <property type="molecule type" value="Genomic_DNA"/>
</dbReference>
<dbReference type="InterPro" id="IPR024072">
    <property type="entry name" value="DHFR-like_dom_sf"/>
</dbReference>
<evidence type="ECO:0000313" key="3">
    <source>
        <dbReference type="Proteomes" id="UP000474967"/>
    </source>
</evidence>
<dbReference type="Gene3D" id="3.40.430.10">
    <property type="entry name" value="Dihydrofolate Reductase, subunit A"/>
    <property type="match status" value="1"/>
</dbReference>
<dbReference type="GO" id="GO:0008703">
    <property type="term" value="F:5-amino-6-(5-phosphoribosylamino)uracil reductase activity"/>
    <property type="evidence" value="ECO:0007669"/>
    <property type="project" value="InterPro"/>
</dbReference>
<accession>A0A6L9XUG2</accession>
<feature type="domain" description="Bacterial bifunctional deaminase-reductase C-terminal" evidence="1">
    <location>
        <begin position="3"/>
        <end position="169"/>
    </location>
</feature>
<sequence>MAKVLFHATMSLDGFITGPRGAMDWVGPFAGTPNPSVDELMPRIGALLIGGNTFRGGAAADAHPAGSPEGAPYGGAWSGPMFVLTRDPDEPAREGYTFLSGELQDAVEVARAAANGGYVVVLGAATARACLEAGLLDEVLLHIAPILLGDGVRMLDRDGGQPVHLEWMERSTAGDIENLWARVIR</sequence>
<organism evidence="2 3">
    <name type="scientific">Leifsonia tongyongensis</name>
    <dbReference type="NCBI Taxonomy" id="1268043"/>
    <lineage>
        <taxon>Bacteria</taxon>
        <taxon>Bacillati</taxon>
        <taxon>Actinomycetota</taxon>
        <taxon>Actinomycetes</taxon>
        <taxon>Micrococcales</taxon>
        <taxon>Microbacteriaceae</taxon>
        <taxon>Leifsonia</taxon>
    </lineage>
</organism>
<reference evidence="2 3" key="1">
    <citation type="journal article" date="2014" name="J. Microbiol.">
        <title>Diaminobutyricibacter tongyongensis gen. nov., sp. nov. and Homoserinibacter gongjuensis gen. nov., sp. nov. belong to the family Microbacteriaceae.</title>
        <authorList>
            <person name="Kim S.J."/>
            <person name="Ahn J.H."/>
            <person name="Weon H.Y."/>
            <person name="Hamada M."/>
            <person name="Suzuki K."/>
            <person name="Kwon S.W."/>
        </authorList>
    </citation>
    <scope>NUCLEOTIDE SEQUENCE [LARGE SCALE GENOMIC DNA]</scope>
    <source>
        <strain evidence="2 3">NBRC 108724</strain>
    </source>
</reference>
<dbReference type="InterPro" id="IPR002734">
    <property type="entry name" value="RibDG_C"/>
</dbReference>
<dbReference type="SUPFAM" id="SSF53597">
    <property type="entry name" value="Dihydrofolate reductase-like"/>
    <property type="match status" value="1"/>
</dbReference>
<dbReference type="GO" id="GO:0009231">
    <property type="term" value="P:riboflavin biosynthetic process"/>
    <property type="evidence" value="ECO:0007669"/>
    <property type="project" value="InterPro"/>
</dbReference>
<evidence type="ECO:0000259" key="1">
    <source>
        <dbReference type="Pfam" id="PF01872"/>
    </source>
</evidence>
<protein>
    <submittedName>
        <fullName evidence="2">Dihydrofolate reductase family protein</fullName>
    </submittedName>
</protein>
<dbReference type="Pfam" id="PF01872">
    <property type="entry name" value="RibD_C"/>
    <property type="match status" value="1"/>
</dbReference>
<proteinExistence type="predicted"/>
<dbReference type="AlphaFoldDB" id="A0A6L9XUG2"/>